<keyword evidence="6" id="KW-1185">Reference proteome</keyword>
<sequence length="491" mass="56500">MEMLQVNKNQIINSRGERVQLRGTCIGGWMNMEDFINGYTGSEHGLRHAAAEILGASKAEFFFDRMQHYFFGEDDIQFIKSWGGNTVRLPLNYRHFEDDEAPFTYIEKGFEKLDKILALCEKHEVYVILDLHAVQGFQNTHWHSDNDVRHSFFWHDKTSQDRFIELWKEFARRYRGRAVIAGYNLMNEPCTNTPHGDFPHNFFANYKPDWERMNRVYRRAVEAIRQIDDKHIIFLEGDNYSKLFEGLDAPFADNLVYSSHNYTAAGFGPGPYPGIADAKTARVESGVYWDKEKQINVFHEHQGTKFAKKHEVPLWIGEFGSVYNGPADEVPYRLTALDDQISIFEDFGAHWTTWTYKDVGVMGLANLHPESEYMQRISSIINMKHRLNTDDWMIWLPGQEARASIESLAAHLEDVIGDPAIDHRFNVAALSQAVLTVYAGSLIQPAYVKAFEGLSEEQLDTVLQSFAFKNCLVNDGLVNVLNKYTKINVRG</sequence>
<name>A0A0M2T2E0_9BACI</name>
<dbReference type="PANTHER" id="PTHR31297">
    <property type="entry name" value="GLUCAN ENDO-1,6-BETA-GLUCOSIDASE B"/>
    <property type="match status" value="1"/>
</dbReference>
<dbReference type="PATRIC" id="fig|1408103.3.peg.918"/>
<dbReference type="AlphaFoldDB" id="A0A0M2T2E0"/>
<comment type="caution">
    <text evidence="5">The sequence shown here is derived from an EMBL/GenBank/DDBJ whole genome shotgun (WGS) entry which is preliminary data.</text>
</comment>
<dbReference type="SUPFAM" id="SSF51445">
    <property type="entry name" value="(Trans)glycosidases"/>
    <property type="match status" value="1"/>
</dbReference>
<dbReference type="GO" id="GO:0009986">
    <property type="term" value="C:cell surface"/>
    <property type="evidence" value="ECO:0007669"/>
    <property type="project" value="TreeGrafter"/>
</dbReference>
<keyword evidence="1 3" id="KW-0378">Hydrolase</keyword>
<dbReference type="GO" id="GO:0008422">
    <property type="term" value="F:beta-glucosidase activity"/>
    <property type="evidence" value="ECO:0007669"/>
    <property type="project" value="TreeGrafter"/>
</dbReference>
<dbReference type="Pfam" id="PF00150">
    <property type="entry name" value="Cellulase"/>
    <property type="match status" value="1"/>
</dbReference>
<evidence type="ECO:0000256" key="3">
    <source>
        <dbReference type="RuleBase" id="RU361153"/>
    </source>
</evidence>
<dbReference type="RefSeq" id="WP_046522442.1">
    <property type="nucleotide sequence ID" value="NZ_LAYY01000003.1"/>
</dbReference>
<gene>
    <name evidence="5" type="ORF">WQ57_04060</name>
</gene>
<evidence type="ECO:0000313" key="6">
    <source>
        <dbReference type="Proteomes" id="UP000034166"/>
    </source>
</evidence>
<evidence type="ECO:0000313" key="5">
    <source>
        <dbReference type="EMBL" id="KKK39407.1"/>
    </source>
</evidence>
<feature type="domain" description="Glycoside hydrolase family 5" evidence="4">
    <location>
        <begin position="73"/>
        <end position="358"/>
    </location>
</feature>
<dbReference type="GO" id="GO:0005576">
    <property type="term" value="C:extracellular region"/>
    <property type="evidence" value="ECO:0007669"/>
    <property type="project" value="TreeGrafter"/>
</dbReference>
<dbReference type="EMBL" id="LAYY01000003">
    <property type="protein sequence ID" value="KKK39407.1"/>
    <property type="molecule type" value="Genomic_DNA"/>
</dbReference>
<dbReference type="InterPro" id="IPR017853">
    <property type="entry name" value="GH"/>
</dbReference>
<evidence type="ECO:0000259" key="4">
    <source>
        <dbReference type="Pfam" id="PF00150"/>
    </source>
</evidence>
<keyword evidence="2 3" id="KW-0326">Glycosidase</keyword>
<dbReference type="Gene3D" id="3.20.20.80">
    <property type="entry name" value="Glycosidases"/>
    <property type="match status" value="1"/>
</dbReference>
<organism evidence="5 6">
    <name type="scientific">Mesobacillus campisalis</name>
    <dbReference type="NCBI Taxonomy" id="1408103"/>
    <lineage>
        <taxon>Bacteria</taxon>
        <taxon>Bacillati</taxon>
        <taxon>Bacillota</taxon>
        <taxon>Bacilli</taxon>
        <taxon>Bacillales</taxon>
        <taxon>Bacillaceae</taxon>
        <taxon>Mesobacillus</taxon>
    </lineage>
</organism>
<evidence type="ECO:0000256" key="1">
    <source>
        <dbReference type="ARBA" id="ARBA00022801"/>
    </source>
</evidence>
<accession>A0A0M2T2E0</accession>
<dbReference type="PANTHER" id="PTHR31297:SF13">
    <property type="entry name" value="PUTATIVE-RELATED"/>
    <property type="match status" value="1"/>
</dbReference>
<reference evidence="5 6" key="1">
    <citation type="submission" date="2015-04" db="EMBL/GenBank/DDBJ databases">
        <title>Taxonomic description and genome sequence of Bacillus campisalis sp. nov., a novel member of the genus Bacillus isolated from solar saltern.</title>
        <authorList>
            <person name="Mathan Kumar R."/>
            <person name="Kaur G."/>
            <person name="Kumar A."/>
            <person name="Singh N.K."/>
            <person name="Kaur N."/>
            <person name="Kumar N."/>
            <person name="Mayilraj S."/>
        </authorList>
    </citation>
    <scope>NUCLEOTIDE SEQUENCE [LARGE SCALE GENOMIC DNA]</scope>
    <source>
        <strain evidence="5 6">SA2-6</strain>
    </source>
</reference>
<protein>
    <recommendedName>
        <fullName evidence="4">Glycoside hydrolase family 5 domain-containing protein</fullName>
    </recommendedName>
</protein>
<dbReference type="GO" id="GO:0009251">
    <property type="term" value="P:glucan catabolic process"/>
    <property type="evidence" value="ECO:0007669"/>
    <property type="project" value="TreeGrafter"/>
</dbReference>
<dbReference type="Proteomes" id="UP000034166">
    <property type="component" value="Unassembled WGS sequence"/>
</dbReference>
<evidence type="ECO:0000256" key="2">
    <source>
        <dbReference type="ARBA" id="ARBA00023295"/>
    </source>
</evidence>
<dbReference type="InterPro" id="IPR001547">
    <property type="entry name" value="Glyco_hydro_5"/>
</dbReference>
<dbReference type="InterPro" id="IPR050386">
    <property type="entry name" value="Glycosyl_hydrolase_5"/>
</dbReference>
<proteinExistence type="inferred from homology"/>
<comment type="similarity">
    <text evidence="3">Belongs to the glycosyl hydrolase 5 (cellulase A) family.</text>
</comment>